<keyword evidence="3" id="KW-1185">Reference proteome</keyword>
<dbReference type="KEGG" id="prv:G7070_08395"/>
<gene>
    <name evidence="2" type="ORF">G7070_08395</name>
</gene>
<dbReference type="Proteomes" id="UP000501058">
    <property type="component" value="Chromosome"/>
</dbReference>
<reference evidence="2 3" key="1">
    <citation type="submission" date="2020-03" db="EMBL/GenBank/DDBJ databases">
        <title>Propioniciclava sp. nov., isolated from Hydrophilus acuminatus.</title>
        <authorList>
            <person name="Hyun D.-W."/>
            <person name="Bae J.-W."/>
        </authorList>
    </citation>
    <scope>NUCLEOTIDE SEQUENCE [LARGE SCALE GENOMIC DNA]</scope>
    <source>
        <strain evidence="2 3">HDW11</strain>
    </source>
</reference>
<dbReference type="Pfam" id="PF14430">
    <property type="entry name" value="Imm1"/>
    <property type="match status" value="1"/>
</dbReference>
<evidence type="ECO:0000256" key="1">
    <source>
        <dbReference type="SAM" id="MobiDB-lite"/>
    </source>
</evidence>
<feature type="region of interest" description="Disordered" evidence="1">
    <location>
        <begin position="116"/>
        <end position="137"/>
    </location>
</feature>
<proteinExistence type="predicted"/>
<evidence type="ECO:0000313" key="2">
    <source>
        <dbReference type="EMBL" id="QIK72284.1"/>
    </source>
</evidence>
<dbReference type="AlphaFoldDB" id="A0A6G7Y5W3"/>
<dbReference type="EMBL" id="CP049865">
    <property type="protein sequence ID" value="QIK72284.1"/>
    <property type="molecule type" value="Genomic_DNA"/>
</dbReference>
<evidence type="ECO:0000313" key="3">
    <source>
        <dbReference type="Proteomes" id="UP000501058"/>
    </source>
</evidence>
<name>A0A6G7Y5W3_9ACTN</name>
<feature type="region of interest" description="Disordered" evidence="1">
    <location>
        <begin position="206"/>
        <end position="225"/>
    </location>
</feature>
<feature type="compositionally biased region" description="Basic and acidic residues" evidence="1">
    <location>
        <begin position="210"/>
        <end position="220"/>
    </location>
</feature>
<dbReference type="InterPro" id="IPR025680">
    <property type="entry name" value="DddI"/>
</dbReference>
<organism evidence="2 3">
    <name type="scientific">Propioniciclava coleopterorum</name>
    <dbReference type="NCBI Taxonomy" id="2714937"/>
    <lineage>
        <taxon>Bacteria</taxon>
        <taxon>Bacillati</taxon>
        <taxon>Actinomycetota</taxon>
        <taxon>Actinomycetes</taxon>
        <taxon>Propionibacteriales</taxon>
        <taxon>Propionibacteriaceae</taxon>
        <taxon>Propioniciclava</taxon>
    </lineage>
</organism>
<protein>
    <recommendedName>
        <fullName evidence="4">Immunity protein Imm1</fullName>
    </recommendedName>
</protein>
<sequence length="262" mass="27187">MDQTPPEARYVAAGHIEGKAALQVRAAASSGGTIHHNNPFGTCIYCQQQVPTLLPDGARLTAEPPAQARPRSAWWSPPGPVTMVGNVADPASHPVATAQSPHPATTESGHLGIQAAGRGSVQPHGGHRAGEPARHEDGRPLDVFDLAGYHHVPDAAALDALLAGRGSADHYEISASPPAYPLLTAAFNGEDAVLHWFAGPGHPGLQSVGPDRDGPSRHFPDPAGQDITLPADTVVPAADAERAVRQFAASGSRPDAVGWREL</sequence>
<evidence type="ECO:0008006" key="4">
    <source>
        <dbReference type="Google" id="ProtNLM"/>
    </source>
</evidence>
<feature type="compositionally biased region" description="Basic and acidic residues" evidence="1">
    <location>
        <begin position="128"/>
        <end position="137"/>
    </location>
</feature>
<accession>A0A6G7Y5W3</accession>